<feature type="signal peptide" evidence="1">
    <location>
        <begin position="1"/>
        <end position="29"/>
    </location>
</feature>
<accession>A0A0D0B0J2</accession>
<reference evidence="3" key="2">
    <citation type="submission" date="2015-01" db="EMBL/GenBank/DDBJ databases">
        <title>Evolutionary Origins and Diversification of the Mycorrhizal Mutualists.</title>
        <authorList>
            <consortium name="DOE Joint Genome Institute"/>
            <consortium name="Mycorrhizal Genomics Consortium"/>
            <person name="Kohler A."/>
            <person name="Kuo A."/>
            <person name="Nagy L.G."/>
            <person name="Floudas D."/>
            <person name="Copeland A."/>
            <person name="Barry K.W."/>
            <person name="Cichocki N."/>
            <person name="Veneault-Fourrey C."/>
            <person name="LaButti K."/>
            <person name="Lindquist E.A."/>
            <person name="Lipzen A."/>
            <person name="Lundell T."/>
            <person name="Morin E."/>
            <person name="Murat C."/>
            <person name="Riley R."/>
            <person name="Ohm R."/>
            <person name="Sun H."/>
            <person name="Tunlid A."/>
            <person name="Henrissat B."/>
            <person name="Grigoriev I.V."/>
            <person name="Hibbett D.S."/>
            <person name="Martin F."/>
        </authorList>
    </citation>
    <scope>NUCLEOTIDE SEQUENCE [LARGE SCALE GENOMIC DNA]</scope>
    <source>
        <strain evidence="3">UH-Slu-Lm8-n1</strain>
    </source>
</reference>
<dbReference type="AlphaFoldDB" id="A0A0D0B0J2"/>
<evidence type="ECO:0000256" key="1">
    <source>
        <dbReference type="SAM" id="SignalP"/>
    </source>
</evidence>
<keyword evidence="3" id="KW-1185">Reference proteome</keyword>
<dbReference type="HOGENOM" id="CLU_2559856_0_0_1"/>
<dbReference type="Proteomes" id="UP000054485">
    <property type="component" value="Unassembled WGS sequence"/>
</dbReference>
<organism evidence="2 3">
    <name type="scientific">Suillus luteus UH-Slu-Lm8-n1</name>
    <dbReference type="NCBI Taxonomy" id="930992"/>
    <lineage>
        <taxon>Eukaryota</taxon>
        <taxon>Fungi</taxon>
        <taxon>Dikarya</taxon>
        <taxon>Basidiomycota</taxon>
        <taxon>Agaricomycotina</taxon>
        <taxon>Agaricomycetes</taxon>
        <taxon>Agaricomycetidae</taxon>
        <taxon>Boletales</taxon>
        <taxon>Suillineae</taxon>
        <taxon>Suillaceae</taxon>
        <taxon>Suillus</taxon>
    </lineage>
</organism>
<protein>
    <submittedName>
        <fullName evidence="2">Unplaced genomic scaffold CY34scaffold_80, whole genome shotgun sequence</fullName>
    </submittedName>
</protein>
<proteinExistence type="predicted"/>
<dbReference type="EMBL" id="KN835211">
    <property type="protein sequence ID" value="KIK43519.1"/>
    <property type="molecule type" value="Genomic_DNA"/>
</dbReference>
<name>A0A0D0B0J2_9AGAM</name>
<reference evidence="2 3" key="1">
    <citation type="submission" date="2014-04" db="EMBL/GenBank/DDBJ databases">
        <authorList>
            <consortium name="DOE Joint Genome Institute"/>
            <person name="Kuo A."/>
            <person name="Ruytinx J."/>
            <person name="Rineau F."/>
            <person name="Colpaert J."/>
            <person name="Kohler A."/>
            <person name="Nagy L.G."/>
            <person name="Floudas D."/>
            <person name="Copeland A."/>
            <person name="Barry K.W."/>
            <person name="Cichocki N."/>
            <person name="Veneault-Fourrey C."/>
            <person name="LaButti K."/>
            <person name="Lindquist E.A."/>
            <person name="Lipzen A."/>
            <person name="Lundell T."/>
            <person name="Morin E."/>
            <person name="Murat C."/>
            <person name="Sun H."/>
            <person name="Tunlid A."/>
            <person name="Henrissat B."/>
            <person name="Grigoriev I.V."/>
            <person name="Hibbett D.S."/>
            <person name="Martin F."/>
            <person name="Nordberg H.P."/>
            <person name="Cantor M.N."/>
            <person name="Hua S.X."/>
        </authorList>
    </citation>
    <scope>NUCLEOTIDE SEQUENCE [LARGE SCALE GENOMIC DNA]</scope>
    <source>
        <strain evidence="2 3">UH-Slu-Lm8-n1</strain>
    </source>
</reference>
<dbReference type="InParanoid" id="A0A0D0B0J2"/>
<keyword evidence="1" id="KW-0732">Signal</keyword>
<evidence type="ECO:0000313" key="2">
    <source>
        <dbReference type="EMBL" id="KIK43519.1"/>
    </source>
</evidence>
<feature type="chain" id="PRO_5002219037" evidence="1">
    <location>
        <begin position="30"/>
        <end position="82"/>
    </location>
</feature>
<sequence>MPIYPPKLLLLTNTCLVSRFLILCGAGESENKWGSIPYSFFDSPTLVVRISLYVQQRPPSRSLLFYLSCNSYLSFDLGVLVR</sequence>
<gene>
    <name evidence="2" type="ORF">CY34DRAFT_708747</name>
</gene>
<evidence type="ECO:0000313" key="3">
    <source>
        <dbReference type="Proteomes" id="UP000054485"/>
    </source>
</evidence>